<dbReference type="Proteomes" id="UP000715441">
    <property type="component" value="Unassembled WGS sequence"/>
</dbReference>
<dbReference type="Pfam" id="PF01638">
    <property type="entry name" value="HxlR"/>
    <property type="match status" value="1"/>
</dbReference>
<evidence type="ECO:0000256" key="2">
    <source>
        <dbReference type="ARBA" id="ARBA00023125"/>
    </source>
</evidence>
<dbReference type="SUPFAM" id="SSF46785">
    <property type="entry name" value="Winged helix' DNA-binding domain"/>
    <property type="match status" value="1"/>
</dbReference>
<evidence type="ECO:0000313" key="6">
    <source>
        <dbReference type="Proteomes" id="UP000715441"/>
    </source>
</evidence>
<keyword evidence="2" id="KW-0238">DNA-binding</keyword>
<protein>
    <submittedName>
        <fullName evidence="5">Helix-turn-helix transcriptional regulator</fullName>
    </submittedName>
</protein>
<name>A0ABX1JH84_9PSEU</name>
<gene>
    <name evidence="5" type="ORF">HFP15_39860</name>
</gene>
<keyword evidence="6" id="KW-1185">Reference proteome</keyword>
<sequence>MAVDRELLRQFYDLKQLLSDKWAPAILVTLAEGRMRRVDILSTIHSFSYGEEWSDRNAPLQDSILARTLKRMTEEGLLVRTEPDTTTFPPEVYYSLTPPMEEFLAAVGPVREWSRRHADLIGRAQAHRRRQSTGADGTGE</sequence>
<dbReference type="PROSITE" id="PS51118">
    <property type="entry name" value="HTH_HXLR"/>
    <property type="match status" value="1"/>
</dbReference>
<proteinExistence type="predicted"/>
<dbReference type="PANTHER" id="PTHR33204">
    <property type="entry name" value="TRANSCRIPTIONAL REGULATOR, MARR FAMILY"/>
    <property type="match status" value="1"/>
</dbReference>
<dbReference type="InterPro" id="IPR036388">
    <property type="entry name" value="WH-like_DNA-bd_sf"/>
</dbReference>
<feature type="domain" description="HTH hxlR-type" evidence="4">
    <location>
        <begin position="9"/>
        <end position="122"/>
    </location>
</feature>
<keyword evidence="3" id="KW-0804">Transcription</keyword>
<evidence type="ECO:0000313" key="5">
    <source>
        <dbReference type="EMBL" id="NKQ59016.1"/>
    </source>
</evidence>
<reference evidence="5 6" key="1">
    <citation type="submission" date="2020-04" db="EMBL/GenBank/DDBJ databases">
        <title>Novel species.</title>
        <authorList>
            <person name="Teo W.F.A."/>
            <person name="Lipun K."/>
            <person name="Srisuk N."/>
            <person name="Duangmal K."/>
        </authorList>
    </citation>
    <scope>NUCLEOTIDE SEQUENCE [LARGE SCALE GENOMIC DNA]</scope>
    <source>
        <strain evidence="5 6">K13G38</strain>
    </source>
</reference>
<comment type="caution">
    <text evidence="5">The sequence shown here is derived from an EMBL/GenBank/DDBJ whole genome shotgun (WGS) entry which is preliminary data.</text>
</comment>
<dbReference type="PANTHER" id="PTHR33204:SF37">
    <property type="entry name" value="HTH-TYPE TRANSCRIPTIONAL REGULATOR YODB"/>
    <property type="match status" value="1"/>
</dbReference>
<dbReference type="RefSeq" id="WP_168523389.1">
    <property type="nucleotide sequence ID" value="NZ_JAAXLS010000074.1"/>
</dbReference>
<evidence type="ECO:0000256" key="1">
    <source>
        <dbReference type="ARBA" id="ARBA00023015"/>
    </source>
</evidence>
<dbReference type="InterPro" id="IPR002577">
    <property type="entry name" value="HTH_HxlR"/>
</dbReference>
<dbReference type="Gene3D" id="1.10.10.10">
    <property type="entry name" value="Winged helix-like DNA-binding domain superfamily/Winged helix DNA-binding domain"/>
    <property type="match status" value="1"/>
</dbReference>
<dbReference type="InterPro" id="IPR036390">
    <property type="entry name" value="WH_DNA-bd_sf"/>
</dbReference>
<keyword evidence="1" id="KW-0805">Transcription regulation</keyword>
<accession>A0ABX1JH84</accession>
<organism evidence="5 6">
    <name type="scientific">Amycolatopsis acididurans</name>
    <dbReference type="NCBI Taxonomy" id="2724524"/>
    <lineage>
        <taxon>Bacteria</taxon>
        <taxon>Bacillati</taxon>
        <taxon>Actinomycetota</taxon>
        <taxon>Actinomycetes</taxon>
        <taxon>Pseudonocardiales</taxon>
        <taxon>Pseudonocardiaceae</taxon>
        <taxon>Amycolatopsis</taxon>
    </lineage>
</organism>
<evidence type="ECO:0000259" key="4">
    <source>
        <dbReference type="PROSITE" id="PS51118"/>
    </source>
</evidence>
<evidence type="ECO:0000256" key="3">
    <source>
        <dbReference type="ARBA" id="ARBA00023163"/>
    </source>
</evidence>
<dbReference type="EMBL" id="JAAXLS010000074">
    <property type="protein sequence ID" value="NKQ59016.1"/>
    <property type="molecule type" value="Genomic_DNA"/>
</dbReference>